<dbReference type="KEGG" id="ure:UREG_06292"/>
<protein>
    <submittedName>
        <fullName evidence="2">Uncharacterized protein</fullName>
    </submittedName>
</protein>
<proteinExistence type="predicted"/>
<dbReference type="Proteomes" id="UP000002058">
    <property type="component" value="Unassembled WGS sequence"/>
</dbReference>
<dbReference type="HOGENOM" id="CLU_804593_0_0_1"/>
<dbReference type="EMBL" id="CH476618">
    <property type="protein sequence ID" value="EEP81427.1"/>
    <property type="molecule type" value="Genomic_DNA"/>
</dbReference>
<keyword evidence="3" id="KW-1185">Reference proteome</keyword>
<evidence type="ECO:0000313" key="2">
    <source>
        <dbReference type="EMBL" id="EEP81427.1"/>
    </source>
</evidence>
<dbReference type="InParanoid" id="C4JXB9"/>
<feature type="compositionally biased region" description="Polar residues" evidence="1">
    <location>
        <begin position="59"/>
        <end position="81"/>
    </location>
</feature>
<feature type="region of interest" description="Disordered" evidence="1">
    <location>
        <begin position="22"/>
        <end position="88"/>
    </location>
</feature>
<accession>C4JXB9</accession>
<name>C4JXB9_UNCRE</name>
<reference evidence="3" key="1">
    <citation type="journal article" date="2009" name="Genome Res.">
        <title>Comparative genomic analyses of the human fungal pathogens Coccidioides and their relatives.</title>
        <authorList>
            <person name="Sharpton T.J."/>
            <person name="Stajich J.E."/>
            <person name="Rounsley S.D."/>
            <person name="Gardner M.J."/>
            <person name="Wortman J.R."/>
            <person name="Jordar V.S."/>
            <person name="Maiti R."/>
            <person name="Kodira C.D."/>
            <person name="Neafsey D.E."/>
            <person name="Zeng Q."/>
            <person name="Hung C.-Y."/>
            <person name="McMahan C."/>
            <person name="Muszewska A."/>
            <person name="Grynberg M."/>
            <person name="Mandel M.A."/>
            <person name="Kellner E.M."/>
            <person name="Barker B.M."/>
            <person name="Galgiani J.N."/>
            <person name="Orbach M.J."/>
            <person name="Kirkland T.N."/>
            <person name="Cole G.T."/>
            <person name="Henn M.R."/>
            <person name="Birren B.W."/>
            <person name="Taylor J.W."/>
        </authorList>
    </citation>
    <scope>NUCLEOTIDE SEQUENCE [LARGE SCALE GENOMIC DNA]</scope>
    <source>
        <strain evidence="3">UAMH 1704</strain>
    </source>
</reference>
<dbReference type="AlphaFoldDB" id="C4JXB9"/>
<feature type="region of interest" description="Disordered" evidence="1">
    <location>
        <begin position="155"/>
        <end position="189"/>
    </location>
</feature>
<evidence type="ECO:0000313" key="3">
    <source>
        <dbReference type="Proteomes" id="UP000002058"/>
    </source>
</evidence>
<dbReference type="GeneID" id="8441645"/>
<organism evidence="2 3">
    <name type="scientific">Uncinocarpus reesii (strain UAMH 1704)</name>
    <dbReference type="NCBI Taxonomy" id="336963"/>
    <lineage>
        <taxon>Eukaryota</taxon>
        <taxon>Fungi</taxon>
        <taxon>Dikarya</taxon>
        <taxon>Ascomycota</taxon>
        <taxon>Pezizomycotina</taxon>
        <taxon>Eurotiomycetes</taxon>
        <taxon>Eurotiomycetidae</taxon>
        <taxon>Onygenales</taxon>
        <taxon>Onygenaceae</taxon>
        <taxon>Uncinocarpus</taxon>
    </lineage>
</organism>
<evidence type="ECO:0000256" key="1">
    <source>
        <dbReference type="SAM" id="MobiDB-lite"/>
    </source>
</evidence>
<feature type="compositionally biased region" description="Acidic residues" evidence="1">
    <location>
        <begin position="171"/>
        <end position="187"/>
    </location>
</feature>
<dbReference type="RefSeq" id="XP_002583325.1">
    <property type="nucleotide sequence ID" value="XM_002583279.1"/>
</dbReference>
<gene>
    <name evidence="2" type="ORF">UREG_06292</name>
</gene>
<dbReference type="VEuPathDB" id="FungiDB:UREG_06292"/>
<dbReference type="OrthoDB" id="10307540at2759"/>
<sequence length="345" mass="37991">MSLQAMTHIAHYHDDQQIVYPTLDQKSFHAPPSSNPDEYLTSYPSHPHSPRAESHPPRSLSSDAQSSGENSQSSRRWSNGPASLSSSTMASSLNAKMIKAQSVQPAQPTFPAAAIILATRSQPASMSDHTRALSWNEPREWAQAKNDMALGRLAMEPVSPQPRTHVSVVDTDGDDEYDEDDDDDYDEAAGASDHENAFYILQYTNPIFWHSYVFHSSSHRLPSSPPFTPSLLSYFFSLLLRYDYARPQPSSSHHIPSPPKSAKQLPLSIQSISVLYQPLHVLKDVEIAIHTANLSRNHLPTLAPDLAPPKALTMTPSNMTNTQPPPLAPATIPFPASFASTSSRH</sequence>